<dbReference type="GeneID" id="82890386"/>
<reference evidence="2" key="1">
    <citation type="journal article" date="2022" name="Cell">
        <title>Design, construction, and in vivo augmentation of a complex gut microbiome.</title>
        <authorList>
            <person name="Cheng A.G."/>
            <person name="Ho P.Y."/>
            <person name="Aranda-Diaz A."/>
            <person name="Jain S."/>
            <person name="Yu F.B."/>
            <person name="Meng X."/>
            <person name="Wang M."/>
            <person name="Iakiviak M."/>
            <person name="Nagashima K."/>
            <person name="Zhao A."/>
            <person name="Murugkar P."/>
            <person name="Patil A."/>
            <person name="Atabakhsh K."/>
            <person name="Weakley A."/>
            <person name="Yan J."/>
            <person name="Brumbaugh A.R."/>
            <person name="Higginbottom S."/>
            <person name="Dimas A."/>
            <person name="Shiver A.L."/>
            <person name="Deutschbauer A."/>
            <person name="Neff N."/>
            <person name="Sonnenburg J.L."/>
            <person name="Huang K.C."/>
            <person name="Fischbach M.A."/>
        </authorList>
    </citation>
    <scope>NUCLEOTIDE SEQUENCE</scope>
    <source>
        <strain evidence="2">AP11</strain>
    </source>
</reference>
<dbReference type="GO" id="GO:0016787">
    <property type="term" value="F:hydrolase activity"/>
    <property type="evidence" value="ECO:0007669"/>
    <property type="project" value="UniProtKB-KW"/>
</dbReference>
<dbReference type="EMBL" id="CP102294">
    <property type="protein sequence ID" value="UWN57494.1"/>
    <property type="molecule type" value="Genomic_DNA"/>
</dbReference>
<keyword evidence="3" id="KW-1185">Reference proteome</keyword>
<dbReference type="InterPro" id="IPR029058">
    <property type="entry name" value="AB_hydrolase_fold"/>
</dbReference>
<dbReference type="Gene3D" id="3.40.50.1820">
    <property type="entry name" value="alpha/beta hydrolase"/>
    <property type="match status" value="1"/>
</dbReference>
<dbReference type="Pfam" id="PF12146">
    <property type="entry name" value="Hydrolase_4"/>
    <property type="match status" value="1"/>
</dbReference>
<sequence length="317" mass="36175">MEASIFRIPLPDDYEGSVAATLVRFAAGRAPSRAVLYLHGYVDYFFQTHMARWFVARGWSFYALDLRKYGRSLEAGQTPYYCRDLHEYYPEIDRSIERMRQDRIERIVLMGHSTGGLLASLYASDGRRRADIERLILNSPFFEFNASWFKRRVAVPVAAVLGRLWPYAHKKNELSPFYFDSVYRGARGEWDFDTQWKPRDGVPLYFIWLGAIRKAQRRLRRGLGLRIPVLVLSSADSCRAKTWNDCFRSADAVLNVADIRRYAGCLGSCVTSVTIEGGLHDLVLSAAPVREKVLETMTSWLDCPESRSDPSSGESSA</sequence>
<feature type="domain" description="Serine aminopeptidase S33" evidence="1">
    <location>
        <begin position="31"/>
        <end position="175"/>
    </location>
</feature>
<dbReference type="SUPFAM" id="SSF53474">
    <property type="entry name" value="alpha/beta-Hydrolases"/>
    <property type="match status" value="1"/>
</dbReference>
<evidence type="ECO:0000313" key="3">
    <source>
        <dbReference type="Proteomes" id="UP001059295"/>
    </source>
</evidence>
<evidence type="ECO:0000259" key="1">
    <source>
        <dbReference type="Pfam" id="PF12146"/>
    </source>
</evidence>
<dbReference type="PANTHER" id="PTHR11614">
    <property type="entry name" value="PHOSPHOLIPASE-RELATED"/>
    <property type="match status" value="1"/>
</dbReference>
<organism evidence="2 3">
    <name type="scientific">Alistipes ihumii AP11</name>
    <dbReference type="NCBI Taxonomy" id="1211813"/>
    <lineage>
        <taxon>Bacteria</taxon>
        <taxon>Pseudomonadati</taxon>
        <taxon>Bacteroidota</taxon>
        <taxon>Bacteroidia</taxon>
        <taxon>Bacteroidales</taxon>
        <taxon>Rikenellaceae</taxon>
        <taxon>Alistipes</taxon>
    </lineage>
</organism>
<dbReference type="RefSeq" id="WP_034282612.1">
    <property type="nucleotide sequence ID" value="NZ_CAPH01000006.1"/>
</dbReference>
<dbReference type="InterPro" id="IPR051044">
    <property type="entry name" value="MAG_DAG_Lipase"/>
</dbReference>
<dbReference type="Proteomes" id="UP001059295">
    <property type="component" value="Chromosome"/>
</dbReference>
<accession>A0ABY5V1H5</accession>
<protein>
    <submittedName>
        <fullName evidence="2">Alpha/beta hydrolase</fullName>
    </submittedName>
</protein>
<dbReference type="InterPro" id="IPR022742">
    <property type="entry name" value="Hydrolase_4"/>
</dbReference>
<proteinExistence type="predicted"/>
<keyword evidence="2" id="KW-0378">Hydrolase</keyword>
<gene>
    <name evidence="2" type="ORF">NQ491_01590</name>
</gene>
<name>A0ABY5V1H5_9BACT</name>
<evidence type="ECO:0000313" key="2">
    <source>
        <dbReference type="EMBL" id="UWN57494.1"/>
    </source>
</evidence>